<dbReference type="SUPFAM" id="SSF54909">
    <property type="entry name" value="Dimeric alpha+beta barrel"/>
    <property type="match status" value="1"/>
</dbReference>
<keyword evidence="2" id="KW-0560">Oxidoreductase</keyword>
<keyword evidence="2" id="KW-0503">Monooxygenase</keyword>
<dbReference type="Gene3D" id="3.30.70.100">
    <property type="match status" value="1"/>
</dbReference>
<dbReference type="Proteomes" id="UP000274843">
    <property type="component" value="Unassembled WGS sequence"/>
</dbReference>
<feature type="domain" description="ABM" evidence="1">
    <location>
        <begin position="23"/>
        <end position="96"/>
    </location>
</feature>
<reference evidence="2 3" key="1">
    <citation type="submission" date="2018-11" db="EMBL/GenBank/DDBJ databases">
        <title>Sequencing the genomes of 1000 actinobacteria strains.</title>
        <authorList>
            <person name="Klenk H.-P."/>
        </authorList>
    </citation>
    <scope>NUCLEOTIDE SEQUENCE [LARGE SCALE GENOMIC DNA]</scope>
    <source>
        <strain evidence="2 3">DSM 44348</strain>
    </source>
</reference>
<keyword evidence="3" id="KW-1185">Reference proteome</keyword>
<evidence type="ECO:0000313" key="2">
    <source>
        <dbReference type="EMBL" id="ROS44281.1"/>
    </source>
</evidence>
<evidence type="ECO:0000313" key="3">
    <source>
        <dbReference type="Proteomes" id="UP000274843"/>
    </source>
</evidence>
<dbReference type="EMBL" id="RKHY01000001">
    <property type="protein sequence ID" value="ROS44281.1"/>
    <property type="molecule type" value="Genomic_DNA"/>
</dbReference>
<evidence type="ECO:0000259" key="1">
    <source>
        <dbReference type="Pfam" id="PF03992"/>
    </source>
</evidence>
<dbReference type="InterPro" id="IPR011008">
    <property type="entry name" value="Dimeric_a/b-barrel"/>
</dbReference>
<dbReference type="InterPro" id="IPR007138">
    <property type="entry name" value="ABM_dom"/>
</dbReference>
<dbReference type="RefSeq" id="WP_123686275.1">
    <property type="nucleotide sequence ID" value="NZ_CBDRBK010000019.1"/>
</dbReference>
<gene>
    <name evidence="2" type="ORF">EDD35_6716</name>
</gene>
<name>A0A3N2H5U1_9PSEU</name>
<dbReference type="GO" id="GO:0004497">
    <property type="term" value="F:monooxygenase activity"/>
    <property type="evidence" value="ECO:0007669"/>
    <property type="project" value="UniProtKB-KW"/>
</dbReference>
<dbReference type="AlphaFoldDB" id="A0A3N2H5U1"/>
<dbReference type="Pfam" id="PF03992">
    <property type="entry name" value="ABM"/>
    <property type="match status" value="1"/>
</dbReference>
<comment type="caution">
    <text evidence="2">The sequence shown here is derived from an EMBL/GenBank/DDBJ whole genome shotgun (WGS) entry which is preliminary data.</text>
</comment>
<organism evidence="2 3">
    <name type="scientific">Amycolatopsis thermoflava</name>
    <dbReference type="NCBI Taxonomy" id="84480"/>
    <lineage>
        <taxon>Bacteria</taxon>
        <taxon>Bacillati</taxon>
        <taxon>Actinomycetota</taxon>
        <taxon>Actinomycetes</taxon>
        <taxon>Pseudonocardiales</taxon>
        <taxon>Pseudonocardiaceae</taxon>
        <taxon>Amycolatopsis</taxon>
        <taxon>Amycolatopsis methanolica group</taxon>
    </lineage>
</organism>
<proteinExistence type="predicted"/>
<accession>A0A3N2H5U1</accession>
<protein>
    <submittedName>
        <fullName evidence="2">Quinol monooxygenase YgiN</fullName>
    </submittedName>
</protein>
<sequence length="121" mass="13420">MKFVEMDPSTTFRQQLASADSHPVVLINRFSVPPEFEPDFLELWQEDAAFMLDHGCLGAQMHKGTEGSTSFVNIALWENAQAIAKAFASEEFQSLIARYPDTCTISPHLFTRIAVPGVCVA</sequence>